<dbReference type="PRINTS" id="PR00723">
    <property type="entry name" value="SUBTILISIN"/>
</dbReference>
<comment type="similarity">
    <text evidence="1 5">Belongs to the peptidase S8 family.</text>
</comment>
<name>A0ABM9AWR1_9BACT</name>
<feature type="active site" description="Charge relay system" evidence="5">
    <location>
        <position position="273"/>
    </location>
</feature>
<feature type="active site" description="Charge relay system" evidence="5">
    <location>
        <position position="229"/>
    </location>
</feature>
<evidence type="ECO:0000256" key="2">
    <source>
        <dbReference type="ARBA" id="ARBA00022670"/>
    </source>
</evidence>
<proteinExistence type="inferred from homology"/>
<keyword evidence="4 5" id="KW-0720">Serine protease</keyword>
<evidence type="ECO:0000256" key="6">
    <source>
        <dbReference type="SAM" id="SignalP"/>
    </source>
</evidence>
<reference evidence="8" key="1">
    <citation type="submission" date="2021-12" db="EMBL/GenBank/DDBJ databases">
        <authorList>
            <person name="Rodrigo-Torres L."/>
            <person name="Arahal R. D."/>
            <person name="Lucena T."/>
        </authorList>
    </citation>
    <scope>NUCLEOTIDE SEQUENCE</scope>
    <source>
        <strain evidence="8">CECT 8419</strain>
    </source>
</reference>
<protein>
    <recommendedName>
        <fullName evidence="7">Peptidase S8/S53 domain-containing protein</fullName>
    </recommendedName>
</protein>
<evidence type="ECO:0000256" key="3">
    <source>
        <dbReference type="ARBA" id="ARBA00022801"/>
    </source>
</evidence>
<dbReference type="PROSITE" id="PS51892">
    <property type="entry name" value="SUBTILASE"/>
    <property type="match status" value="1"/>
</dbReference>
<dbReference type="InterPro" id="IPR050131">
    <property type="entry name" value="Peptidase_S8_subtilisin-like"/>
</dbReference>
<dbReference type="PROSITE" id="PS51257">
    <property type="entry name" value="PROKAR_LIPOPROTEIN"/>
    <property type="match status" value="1"/>
</dbReference>
<accession>A0ABM9AWR1</accession>
<dbReference type="InterPro" id="IPR036852">
    <property type="entry name" value="Peptidase_S8/S53_dom_sf"/>
</dbReference>
<dbReference type="InterPro" id="IPR015500">
    <property type="entry name" value="Peptidase_S8_subtilisin-rel"/>
</dbReference>
<dbReference type="InterPro" id="IPR000209">
    <property type="entry name" value="Peptidase_S8/S53_dom"/>
</dbReference>
<dbReference type="Pfam" id="PF00082">
    <property type="entry name" value="Peptidase_S8"/>
    <property type="match status" value="1"/>
</dbReference>
<keyword evidence="9" id="KW-1185">Reference proteome</keyword>
<feature type="signal peptide" evidence="6">
    <location>
        <begin position="1"/>
        <end position="20"/>
    </location>
</feature>
<dbReference type="PANTHER" id="PTHR43806">
    <property type="entry name" value="PEPTIDASE S8"/>
    <property type="match status" value="1"/>
</dbReference>
<evidence type="ECO:0000313" key="8">
    <source>
        <dbReference type="EMBL" id="CAH0999174.1"/>
    </source>
</evidence>
<sequence>MQRLLPLALLLSLLFTGCQTGELQPETTTSTPLTRSALNARVETHLQTTDEVFDWNAADVATVWSALRLSDHQAVLGYQPAGFTDLNAQIHTIDVTAGAWLQTRDELVSDLLAATARHTGKTVTEAELFVAPDDGVLPILEIRILHPEVLAEFRQRADVRYLEPSNYTLQEVQLRSGSGCGEAAPSAVPAADYTTVSPGAKVPWNYRYMNIEQAWERSQGEDIGVCIIDSGTYPEQNELNGTFGSGRALTRLGVYQPSWWSSRTDGPDDQCGHGTQMAGVATAPRNGNGSTVGVAYRSDLLAIRAASDVVINASKEKRGVRDALVIAGNSAGTQVISMSIGDVFSSGTVEDGVRYAHNRGKLILAAAGTSFSWTSWYGVIFPASMDETVAVTGIRSGTPFDRCDICHDGSKVDFAVVMQRREDDERVSLTLSRESNQPGYVSGSSAATATTAGIAALVWGTDPSQSREQVLDRMKRAANFYPSRDGDFGWGVIDADQATR</sequence>
<evidence type="ECO:0000313" key="9">
    <source>
        <dbReference type="Proteomes" id="UP000837803"/>
    </source>
</evidence>
<comment type="caution">
    <text evidence="8">The sequence shown here is derived from an EMBL/GenBank/DDBJ whole genome shotgun (WGS) entry which is preliminary data.</text>
</comment>
<evidence type="ECO:0000256" key="1">
    <source>
        <dbReference type="ARBA" id="ARBA00011073"/>
    </source>
</evidence>
<dbReference type="Gene3D" id="3.40.50.200">
    <property type="entry name" value="Peptidase S8/S53 domain"/>
    <property type="match status" value="1"/>
</dbReference>
<dbReference type="PANTHER" id="PTHR43806:SF11">
    <property type="entry name" value="CEREVISIN-RELATED"/>
    <property type="match status" value="1"/>
</dbReference>
<organism evidence="8 9">
    <name type="scientific">Neolewinella maritima</name>
    <dbReference type="NCBI Taxonomy" id="1383882"/>
    <lineage>
        <taxon>Bacteria</taxon>
        <taxon>Pseudomonadati</taxon>
        <taxon>Bacteroidota</taxon>
        <taxon>Saprospiria</taxon>
        <taxon>Saprospirales</taxon>
        <taxon>Lewinellaceae</taxon>
        <taxon>Neolewinella</taxon>
    </lineage>
</organism>
<keyword evidence="3 5" id="KW-0378">Hydrolase</keyword>
<feature type="domain" description="Peptidase S8/S53" evidence="7">
    <location>
        <begin position="220"/>
        <end position="491"/>
    </location>
</feature>
<feature type="active site" description="Charge relay system" evidence="5">
    <location>
        <position position="445"/>
    </location>
</feature>
<dbReference type="Proteomes" id="UP000837803">
    <property type="component" value="Unassembled WGS sequence"/>
</dbReference>
<evidence type="ECO:0000256" key="5">
    <source>
        <dbReference type="PROSITE-ProRule" id="PRU01240"/>
    </source>
</evidence>
<keyword evidence="2 5" id="KW-0645">Protease</keyword>
<dbReference type="EMBL" id="CAKLPZ010000001">
    <property type="protein sequence ID" value="CAH0999174.1"/>
    <property type="molecule type" value="Genomic_DNA"/>
</dbReference>
<evidence type="ECO:0000259" key="7">
    <source>
        <dbReference type="Pfam" id="PF00082"/>
    </source>
</evidence>
<feature type="chain" id="PRO_5047473507" description="Peptidase S8/S53 domain-containing protein" evidence="6">
    <location>
        <begin position="21"/>
        <end position="500"/>
    </location>
</feature>
<dbReference type="SUPFAM" id="SSF52743">
    <property type="entry name" value="Subtilisin-like"/>
    <property type="match status" value="1"/>
</dbReference>
<keyword evidence="6" id="KW-0732">Signal</keyword>
<evidence type="ECO:0000256" key="4">
    <source>
        <dbReference type="ARBA" id="ARBA00022825"/>
    </source>
</evidence>
<gene>
    <name evidence="8" type="ORF">LEM8419_00471</name>
</gene>
<dbReference type="RefSeq" id="WP_238749370.1">
    <property type="nucleotide sequence ID" value="NZ_CAKLPZ010000001.1"/>
</dbReference>